<gene>
    <name evidence="2" type="ORF">FHR72_001783</name>
</gene>
<dbReference type="InterPro" id="IPR003779">
    <property type="entry name" value="CMD-like"/>
</dbReference>
<dbReference type="PANTHER" id="PTHR34846">
    <property type="entry name" value="4-CARBOXYMUCONOLACTONE DECARBOXYLASE FAMILY PROTEIN (AFU_ORTHOLOGUE AFUA_6G11590)"/>
    <property type="match status" value="1"/>
</dbReference>
<dbReference type="Pfam" id="PF02627">
    <property type="entry name" value="CMD"/>
    <property type="match status" value="1"/>
</dbReference>
<dbReference type="RefSeq" id="WP_183467563.1">
    <property type="nucleotide sequence ID" value="NZ_JACHVU010000003.1"/>
</dbReference>
<dbReference type="GO" id="GO:0047575">
    <property type="term" value="F:4-carboxymuconolactone decarboxylase activity"/>
    <property type="evidence" value="ECO:0007669"/>
    <property type="project" value="UniProtKB-EC"/>
</dbReference>
<comment type="caution">
    <text evidence="2">The sequence shown here is derived from an EMBL/GenBank/DDBJ whole genome shotgun (WGS) entry which is preliminary data.</text>
</comment>
<evidence type="ECO:0000259" key="1">
    <source>
        <dbReference type="Pfam" id="PF02627"/>
    </source>
</evidence>
<dbReference type="EMBL" id="JACHVU010000003">
    <property type="protein sequence ID" value="MBB2990315.1"/>
    <property type="molecule type" value="Genomic_DNA"/>
</dbReference>
<keyword evidence="3" id="KW-1185">Reference proteome</keyword>
<reference evidence="2 3" key="1">
    <citation type="submission" date="2020-08" db="EMBL/GenBank/DDBJ databases">
        <title>The Agave Microbiome: Exploring the role of microbial communities in plant adaptations to desert environments.</title>
        <authorList>
            <person name="Partida-Martinez L.P."/>
        </authorList>
    </citation>
    <scope>NUCLEOTIDE SEQUENCE [LARGE SCALE GENOMIC DNA]</scope>
    <source>
        <strain evidence="2 3">AT2.18</strain>
    </source>
</reference>
<dbReference type="InterPro" id="IPR029032">
    <property type="entry name" value="AhpD-like"/>
</dbReference>
<proteinExistence type="predicted"/>
<organism evidence="2 3">
    <name type="scientific">Mycolicibacterium iranicum</name>
    <name type="common">Mycobacterium iranicum</name>
    <dbReference type="NCBI Taxonomy" id="912594"/>
    <lineage>
        <taxon>Bacteria</taxon>
        <taxon>Bacillati</taxon>
        <taxon>Actinomycetota</taxon>
        <taxon>Actinomycetes</taxon>
        <taxon>Mycobacteriales</taxon>
        <taxon>Mycobacteriaceae</taxon>
        <taxon>Mycolicibacterium</taxon>
    </lineage>
</organism>
<sequence>MSRRLRPLKPDELSPPQRAVYDGITGGDRLKGPQHFPVVAADGSLTGPFGVMVHAPGVGDTLQQLGATIRYRTGLGARVREIGILMVGAAMRSQYEWWAHERVARAMGFTDAELEQLKAGVFESADPAEQAAADLCVRLIGDEPVTDADFARYTERLGTEGIIELTTLVGYYRTLAQLMAVFDIGVPTEGL</sequence>
<name>A0A839Q7D8_MYCIR</name>
<dbReference type="Proteomes" id="UP000550501">
    <property type="component" value="Unassembled WGS sequence"/>
</dbReference>
<dbReference type="Gene3D" id="1.20.1290.10">
    <property type="entry name" value="AhpD-like"/>
    <property type="match status" value="1"/>
</dbReference>
<accession>A0A839Q7D8</accession>
<feature type="domain" description="Carboxymuconolactone decarboxylase-like" evidence="1">
    <location>
        <begin position="56"/>
        <end position="133"/>
    </location>
</feature>
<protein>
    <submittedName>
        <fullName evidence="2">4-carboxymuconolactone decarboxylase</fullName>
        <ecNumber evidence="2">4.1.1.44</ecNumber>
    </submittedName>
</protein>
<dbReference type="PANTHER" id="PTHR34846:SF11">
    <property type="entry name" value="4-CARBOXYMUCONOLACTONE DECARBOXYLASE FAMILY PROTEIN (AFU_ORTHOLOGUE AFUA_6G11590)"/>
    <property type="match status" value="1"/>
</dbReference>
<dbReference type="SUPFAM" id="SSF69118">
    <property type="entry name" value="AhpD-like"/>
    <property type="match status" value="1"/>
</dbReference>
<dbReference type="GO" id="GO:0051920">
    <property type="term" value="F:peroxiredoxin activity"/>
    <property type="evidence" value="ECO:0007669"/>
    <property type="project" value="InterPro"/>
</dbReference>
<keyword evidence="2" id="KW-0456">Lyase</keyword>
<dbReference type="EC" id="4.1.1.44" evidence="2"/>
<dbReference type="AlphaFoldDB" id="A0A839Q7D8"/>
<evidence type="ECO:0000313" key="3">
    <source>
        <dbReference type="Proteomes" id="UP000550501"/>
    </source>
</evidence>
<evidence type="ECO:0000313" key="2">
    <source>
        <dbReference type="EMBL" id="MBB2990315.1"/>
    </source>
</evidence>